<dbReference type="GO" id="GO:0016787">
    <property type="term" value="F:hydrolase activity"/>
    <property type="evidence" value="ECO:0007669"/>
    <property type="project" value="UniProtKB-KW"/>
</dbReference>
<dbReference type="AlphaFoldDB" id="A0A9X0YIX2"/>
<evidence type="ECO:0000256" key="1">
    <source>
        <dbReference type="ARBA" id="ARBA00001946"/>
    </source>
</evidence>
<dbReference type="OrthoDB" id="9797743at2"/>
<dbReference type="CDD" id="cd07526">
    <property type="entry name" value="HAD_BPGM_like"/>
    <property type="match status" value="1"/>
</dbReference>
<name>A0A9X0YIX2_9FLAO</name>
<dbReference type="InterPro" id="IPR041492">
    <property type="entry name" value="HAD_2"/>
</dbReference>
<comment type="caution">
    <text evidence="5">The sequence shown here is derived from an EMBL/GenBank/DDBJ whole genome shotgun (WGS) entry which is preliminary data.</text>
</comment>
<gene>
    <name evidence="5" type="ORF">J2Z56_001276</name>
    <name evidence="6" type="ORF">J2Z57_001102</name>
</gene>
<dbReference type="SUPFAM" id="SSF56784">
    <property type="entry name" value="HAD-like"/>
    <property type="match status" value="1"/>
</dbReference>
<evidence type="ECO:0000313" key="7">
    <source>
        <dbReference type="Proteomes" id="UP001138672"/>
    </source>
</evidence>
<keyword evidence="8" id="KW-1185">Reference proteome</keyword>
<evidence type="ECO:0000256" key="4">
    <source>
        <dbReference type="ARBA" id="ARBA00022842"/>
    </source>
</evidence>
<dbReference type="EMBL" id="JAGGJQ010000003">
    <property type="protein sequence ID" value="MBP1839365.1"/>
    <property type="molecule type" value="Genomic_DNA"/>
</dbReference>
<dbReference type="PANTHER" id="PTHR46193:SF10">
    <property type="entry name" value="6-PHOSPHOGLUCONATE PHOSPHATASE"/>
    <property type="match status" value="1"/>
</dbReference>
<dbReference type="SFLD" id="SFLDS00003">
    <property type="entry name" value="Haloacid_Dehalogenase"/>
    <property type="match status" value="1"/>
</dbReference>
<dbReference type="GO" id="GO:0046872">
    <property type="term" value="F:metal ion binding"/>
    <property type="evidence" value="ECO:0007669"/>
    <property type="project" value="UniProtKB-KW"/>
</dbReference>
<comment type="cofactor">
    <cofactor evidence="1">
        <name>Mg(2+)</name>
        <dbReference type="ChEBI" id="CHEBI:18420"/>
    </cofactor>
</comment>
<reference evidence="5" key="1">
    <citation type="submission" date="2021-03" db="EMBL/GenBank/DDBJ databases">
        <title>Genomic Encyclopedia of Type Strains, Phase IV (KMG-IV): sequencing the most valuable type-strain genomes for metagenomic binning, comparative biology and taxonomic classification.</title>
        <authorList>
            <person name="Goeker M."/>
        </authorList>
    </citation>
    <scope>NUCLEOTIDE SEQUENCE</scope>
    <source>
        <strain evidence="5">DSM 15523</strain>
        <strain evidence="6 8">DSM 16476</strain>
    </source>
</reference>
<dbReference type="InterPro" id="IPR006439">
    <property type="entry name" value="HAD-SF_hydro_IA"/>
</dbReference>
<keyword evidence="5" id="KW-0378">Hydrolase</keyword>
<dbReference type="InterPro" id="IPR051600">
    <property type="entry name" value="Beta-PGM-like"/>
</dbReference>
<dbReference type="InterPro" id="IPR036412">
    <property type="entry name" value="HAD-like_sf"/>
</dbReference>
<evidence type="ECO:0000313" key="5">
    <source>
        <dbReference type="EMBL" id="MBP1839365.1"/>
    </source>
</evidence>
<dbReference type="Gene3D" id="1.10.150.240">
    <property type="entry name" value="Putative phosphatase, domain 2"/>
    <property type="match status" value="1"/>
</dbReference>
<keyword evidence="4" id="KW-0460">Magnesium</keyword>
<evidence type="ECO:0000313" key="6">
    <source>
        <dbReference type="EMBL" id="MDQ0334669.1"/>
    </source>
</evidence>
<dbReference type="SFLD" id="SFLDG01129">
    <property type="entry name" value="C1.5:_HAD__Beta-PGM__Phosphata"/>
    <property type="match status" value="1"/>
</dbReference>
<dbReference type="Gene3D" id="3.40.50.1000">
    <property type="entry name" value="HAD superfamily/HAD-like"/>
    <property type="match status" value="1"/>
</dbReference>
<protein>
    <submittedName>
        <fullName evidence="5">HAD superfamily hydrolase (TIGR01509 family)</fullName>
    </submittedName>
</protein>
<accession>A0A9X0YIX2</accession>
<evidence type="ECO:0000256" key="2">
    <source>
        <dbReference type="ARBA" id="ARBA00006171"/>
    </source>
</evidence>
<evidence type="ECO:0000256" key="3">
    <source>
        <dbReference type="ARBA" id="ARBA00022723"/>
    </source>
</evidence>
<dbReference type="Pfam" id="PF13419">
    <property type="entry name" value="HAD_2"/>
    <property type="match status" value="1"/>
</dbReference>
<keyword evidence="3" id="KW-0479">Metal-binding</keyword>
<organism evidence="5 7">
    <name type="scientific">Formosa algae</name>
    <dbReference type="NCBI Taxonomy" id="225843"/>
    <lineage>
        <taxon>Bacteria</taxon>
        <taxon>Pseudomonadati</taxon>
        <taxon>Bacteroidota</taxon>
        <taxon>Flavobacteriia</taxon>
        <taxon>Flavobacteriales</taxon>
        <taxon>Flavobacteriaceae</taxon>
        <taxon>Formosa</taxon>
    </lineage>
</organism>
<dbReference type="Proteomes" id="UP001231587">
    <property type="component" value="Unassembled WGS sequence"/>
</dbReference>
<evidence type="ECO:0000313" key="8">
    <source>
        <dbReference type="Proteomes" id="UP001231587"/>
    </source>
</evidence>
<comment type="similarity">
    <text evidence="2">Belongs to the HAD-like hydrolase superfamily. CbbY/CbbZ/Gph/YieH family.</text>
</comment>
<dbReference type="RefSeq" id="WP_057779758.1">
    <property type="nucleotide sequence ID" value="NZ_JAGGJQ010000003.1"/>
</dbReference>
<sequence>MSKYKCVIFDCDGVLVDSEALSNGVLVELGNHYGAKLDLSSAIKMFKGCSMNACIEKIETLINKPLPEDFESQYRALSMEAFKKYIKPIEGIKEVLDQLDLPFCVASSALEAKMRLNLELTGLLDKFEGRLFSCYTIQKWKPDPAIFLWAAESMGFKPEECLVVEDSYSGVTAAKAGGFDVFGYTADDIHHQLKGYATLEFDNMNQLISLIKQAK</sequence>
<dbReference type="InterPro" id="IPR023198">
    <property type="entry name" value="PGP-like_dom2"/>
</dbReference>
<dbReference type="Proteomes" id="UP001138672">
    <property type="component" value="Unassembled WGS sequence"/>
</dbReference>
<dbReference type="InterPro" id="IPR023214">
    <property type="entry name" value="HAD_sf"/>
</dbReference>
<dbReference type="EMBL" id="JAUSUU010000003">
    <property type="protein sequence ID" value="MDQ0334669.1"/>
    <property type="molecule type" value="Genomic_DNA"/>
</dbReference>
<dbReference type="PANTHER" id="PTHR46193">
    <property type="entry name" value="6-PHOSPHOGLUCONATE PHOSPHATASE"/>
    <property type="match status" value="1"/>
</dbReference>
<proteinExistence type="inferred from homology"/>
<dbReference type="NCBIfam" id="TIGR01509">
    <property type="entry name" value="HAD-SF-IA-v3"/>
    <property type="match status" value="1"/>
</dbReference>